<evidence type="ECO:0000313" key="12">
    <source>
        <dbReference type="Proteomes" id="UP000078512"/>
    </source>
</evidence>
<dbReference type="PANTHER" id="PTHR46179">
    <property type="entry name" value="ZINC FINGER PROTEIN"/>
    <property type="match status" value="1"/>
</dbReference>
<dbReference type="SUPFAM" id="SSF57667">
    <property type="entry name" value="beta-beta-alpha zinc fingers"/>
    <property type="match status" value="2"/>
</dbReference>
<keyword evidence="12" id="KW-1185">Reference proteome</keyword>
<dbReference type="Gene3D" id="3.30.160.60">
    <property type="entry name" value="Classic Zinc Finger"/>
    <property type="match status" value="2"/>
</dbReference>
<organism evidence="11 12">
    <name type="scientific">Linnemannia elongata AG-77</name>
    <dbReference type="NCBI Taxonomy" id="1314771"/>
    <lineage>
        <taxon>Eukaryota</taxon>
        <taxon>Fungi</taxon>
        <taxon>Fungi incertae sedis</taxon>
        <taxon>Mucoromycota</taxon>
        <taxon>Mortierellomycotina</taxon>
        <taxon>Mortierellomycetes</taxon>
        <taxon>Mortierellales</taxon>
        <taxon>Mortierellaceae</taxon>
        <taxon>Linnemannia</taxon>
    </lineage>
</organism>
<dbReference type="PANTHER" id="PTHR46179:SF13">
    <property type="entry name" value="C2H2-TYPE DOMAIN-CONTAINING PROTEIN"/>
    <property type="match status" value="1"/>
</dbReference>
<evidence type="ECO:0000256" key="6">
    <source>
        <dbReference type="ARBA" id="ARBA00023015"/>
    </source>
</evidence>
<feature type="non-terminal residue" evidence="11">
    <location>
        <position position="80"/>
    </location>
</feature>
<feature type="non-terminal residue" evidence="11">
    <location>
        <position position="1"/>
    </location>
</feature>
<comment type="subcellular location">
    <subcellularLocation>
        <location evidence="1">Nucleus</location>
    </subcellularLocation>
</comment>
<evidence type="ECO:0000256" key="3">
    <source>
        <dbReference type="ARBA" id="ARBA00022737"/>
    </source>
</evidence>
<keyword evidence="4 9" id="KW-0863">Zinc-finger</keyword>
<evidence type="ECO:0000256" key="5">
    <source>
        <dbReference type="ARBA" id="ARBA00022833"/>
    </source>
</evidence>
<dbReference type="InterPro" id="IPR013087">
    <property type="entry name" value="Znf_C2H2_type"/>
</dbReference>
<keyword evidence="5" id="KW-0862">Zinc</keyword>
<evidence type="ECO:0000256" key="9">
    <source>
        <dbReference type="PROSITE-ProRule" id="PRU00042"/>
    </source>
</evidence>
<dbReference type="OrthoDB" id="4748970at2759"/>
<keyword evidence="8" id="KW-0539">Nucleus</keyword>
<evidence type="ECO:0000256" key="8">
    <source>
        <dbReference type="ARBA" id="ARBA00023242"/>
    </source>
</evidence>
<dbReference type="SMART" id="SM00355">
    <property type="entry name" value="ZnF_C2H2"/>
    <property type="match status" value="2"/>
</dbReference>
<dbReference type="InterPro" id="IPR051061">
    <property type="entry name" value="Zinc_finger_trans_reg"/>
</dbReference>
<feature type="domain" description="C2H2-type" evidence="10">
    <location>
        <begin position="57"/>
        <end position="80"/>
    </location>
</feature>
<evidence type="ECO:0000256" key="4">
    <source>
        <dbReference type="ARBA" id="ARBA00022771"/>
    </source>
</evidence>
<evidence type="ECO:0000256" key="2">
    <source>
        <dbReference type="ARBA" id="ARBA00022723"/>
    </source>
</evidence>
<evidence type="ECO:0000256" key="7">
    <source>
        <dbReference type="ARBA" id="ARBA00023163"/>
    </source>
</evidence>
<name>A0A197JL71_9FUNG</name>
<dbReference type="PROSITE" id="PS50157">
    <property type="entry name" value="ZINC_FINGER_C2H2_2"/>
    <property type="match status" value="2"/>
</dbReference>
<dbReference type="STRING" id="1314771.A0A197JL71"/>
<gene>
    <name evidence="11" type="ORF">K457DRAFT_58182</name>
</gene>
<keyword evidence="3" id="KW-0677">Repeat</keyword>
<evidence type="ECO:0000313" key="11">
    <source>
        <dbReference type="EMBL" id="OAQ25972.1"/>
    </source>
</evidence>
<dbReference type="FunFam" id="3.30.160.60:FF:001102">
    <property type="entry name" value="Transcription factor IIIA"/>
    <property type="match status" value="1"/>
</dbReference>
<dbReference type="GO" id="GO:0008270">
    <property type="term" value="F:zinc ion binding"/>
    <property type="evidence" value="ECO:0007669"/>
    <property type="project" value="UniProtKB-KW"/>
</dbReference>
<evidence type="ECO:0000259" key="10">
    <source>
        <dbReference type="PROSITE" id="PS50157"/>
    </source>
</evidence>
<accession>A0A197JL71</accession>
<dbReference type="Pfam" id="PF00096">
    <property type="entry name" value="zf-C2H2"/>
    <property type="match status" value="2"/>
</dbReference>
<dbReference type="AlphaFoldDB" id="A0A197JL71"/>
<dbReference type="PROSITE" id="PS00028">
    <property type="entry name" value="ZINC_FINGER_C2H2_1"/>
    <property type="match status" value="1"/>
</dbReference>
<feature type="domain" description="C2H2-type" evidence="10">
    <location>
        <begin position="24"/>
        <end position="54"/>
    </location>
</feature>
<reference evidence="11 12" key="1">
    <citation type="submission" date="2016-05" db="EMBL/GenBank/DDBJ databases">
        <title>Genome sequencing reveals origins of a unique bacterial endosymbiosis in the earliest lineages of terrestrial Fungi.</title>
        <authorList>
            <consortium name="DOE Joint Genome Institute"/>
            <person name="Uehling J."/>
            <person name="Gryganskyi A."/>
            <person name="Hameed K."/>
            <person name="Tschaplinski T."/>
            <person name="Misztal P."/>
            <person name="Wu S."/>
            <person name="Desiro A."/>
            <person name="Vande Pol N."/>
            <person name="Du Z.-Y."/>
            <person name="Zienkiewicz A."/>
            <person name="Zienkiewicz K."/>
            <person name="Morin E."/>
            <person name="Tisserant E."/>
            <person name="Splivallo R."/>
            <person name="Hainaut M."/>
            <person name="Henrissat B."/>
            <person name="Ohm R."/>
            <person name="Kuo A."/>
            <person name="Yan J."/>
            <person name="Lipzen A."/>
            <person name="Nolan M."/>
            <person name="Labutti K."/>
            <person name="Barry K."/>
            <person name="Goldstein A."/>
            <person name="Labbe J."/>
            <person name="Schadt C."/>
            <person name="Tuskan G."/>
            <person name="Grigoriev I."/>
            <person name="Martin F."/>
            <person name="Vilgalys R."/>
            <person name="Bonito G."/>
        </authorList>
    </citation>
    <scope>NUCLEOTIDE SEQUENCE [LARGE SCALE GENOMIC DNA]</scope>
    <source>
        <strain evidence="11 12">AG-77</strain>
    </source>
</reference>
<protein>
    <recommendedName>
        <fullName evidence="10">C2H2-type domain-containing protein</fullName>
    </recommendedName>
</protein>
<dbReference type="Proteomes" id="UP000078512">
    <property type="component" value="Unassembled WGS sequence"/>
</dbReference>
<dbReference type="GO" id="GO:0005634">
    <property type="term" value="C:nucleus"/>
    <property type="evidence" value="ECO:0007669"/>
    <property type="project" value="UniProtKB-SubCell"/>
</dbReference>
<keyword evidence="2" id="KW-0479">Metal-binding</keyword>
<dbReference type="InterPro" id="IPR036236">
    <property type="entry name" value="Znf_C2H2_sf"/>
</dbReference>
<keyword evidence="6" id="KW-0805">Transcription regulation</keyword>
<dbReference type="GO" id="GO:0006357">
    <property type="term" value="P:regulation of transcription by RNA polymerase II"/>
    <property type="evidence" value="ECO:0007669"/>
    <property type="project" value="TreeGrafter"/>
</dbReference>
<keyword evidence="7" id="KW-0804">Transcription</keyword>
<sequence length="80" mass="9277">YTQLHNLKSHERTGHTPIIKLKPFHCIIEGCSKAFSQRKSLATHIKTAHVDFKFKPFKCTQDGCTKAYTQLHNLRTHEKT</sequence>
<proteinExistence type="predicted"/>
<evidence type="ECO:0000256" key="1">
    <source>
        <dbReference type="ARBA" id="ARBA00004123"/>
    </source>
</evidence>
<dbReference type="EMBL" id="KV442072">
    <property type="protein sequence ID" value="OAQ25972.1"/>
    <property type="molecule type" value="Genomic_DNA"/>
</dbReference>